<dbReference type="EMBL" id="CH445366">
    <property type="protein sequence ID" value="EAT76607.1"/>
    <property type="molecule type" value="Genomic_DNA"/>
</dbReference>
<protein>
    <submittedName>
        <fullName evidence="2">Uncharacterized protein</fullName>
    </submittedName>
</protein>
<dbReference type="KEGG" id="pno:SNOG_16028"/>
<evidence type="ECO:0000313" key="3">
    <source>
        <dbReference type="Proteomes" id="UP000001055"/>
    </source>
</evidence>
<accession>Q0TWU6</accession>
<dbReference type="InParanoid" id="Q0TWU6"/>
<feature type="compositionally biased region" description="Polar residues" evidence="1">
    <location>
        <begin position="24"/>
        <end position="42"/>
    </location>
</feature>
<dbReference type="Proteomes" id="UP000001055">
    <property type="component" value="Unassembled WGS sequence"/>
</dbReference>
<dbReference type="RefSeq" id="XP_001806158.1">
    <property type="nucleotide sequence ID" value="XM_001806106.1"/>
</dbReference>
<sequence>MANEGRRRLETLATDICRVWAASQPSSASMDATTIRSKSGGRTNPEFRLCDRD</sequence>
<reference evidence="3" key="1">
    <citation type="journal article" date="2007" name="Plant Cell">
        <title>Dothideomycete-plant interactions illuminated by genome sequencing and EST analysis of the wheat pathogen Stagonospora nodorum.</title>
        <authorList>
            <person name="Hane J.K."/>
            <person name="Lowe R.G."/>
            <person name="Solomon P.S."/>
            <person name="Tan K.C."/>
            <person name="Schoch C.L."/>
            <person name="Spatafora J.W."/>
            <person name="Crous P.W."/>
            <person name="Kodira C."/>
            <person name="Birren B.W."/>
            <person name="Galagan J.E."/>
            <person name="Torriani S.F."/>
            <person name="McDonald B.A."/>
            <person name="Oliver R.P."/>
        </authorList>
    </citation>
    <scope>NUCLEOTIDE SEQUENCE [LARGE SCALE GENOMIC DNA]</scope>
    <source>
        <strain evidence="3">SN15 / ATCC MYA-4574 / FGSC 10173</strain>
    </source>
</reference>
<evidence type="ECO:0000313" key="2">
    <source>
        <dbReference type="EMBL" id="EAT76607.1"/>
    </source>
</evidence>
<dbReference type="GeneID" id="5983088"/>
<gene>
    <name evidence="2" type="ORF">SNOG_16028</name>
</gene>
<name>Q0TWU6_PHANO</name>
<proteinExistence type="predicted"/>
<dbReference type="HOGENOM" id="CLU_3069465_0_0_1"/>
<feature type="region of interest" description="Disordered" evidence="1">
    <location>
        <begin position="24"/>
        <end position="53"/>
    </location>
</feature>
<dbReference type="AlphaFoldDB" id="Q0TWU6"/>
<organism evidence="2 3">
    <name type="scientific">Phaeosphaeria nodorum (strain SN15 / ATCC MYA-4574 / FGSC 10173)</name>
    <name type="common">Glume blotch fungus</name>
    <name type="synonym">Parastagonospora nodorum</name>
    <dbReference type="NCBI Taxonomy" id="321614"/>
    <lineage>
        <taxon>Eukaryota</taxon>
        <taxon>Fungi</taxon>
        <taxon>Dikarya</taxon>
        <taxon>Ascomycota</taxon>
        <taxon>Pezizomycotina</taxon>
        <taxon>Dothideomycetes</taxon>
        <taxon>Pleosporomycetidae</taxon>
        <taxon>Pleosporales</taxon>
        <taxon>Pleosporineae</taxon>
        <taxon>Phaeosphaeriaceae</taxon>
        <taxon>Parastagonospora</taxon>
    </lineage>
</organism>
<evidence type="ECO:0000256" key="1">
    <source>
        <dbReference type="SAM" id="MobiDB-lite"/>
    </source>
</evidence>